<comment type="caution">
    <text evidence="1">The sequence shown here is derived from an EMBL/GenBank/DDBJ whole genome shotgun (WGS) entry which is preliminary data.</text>
</comment>
<dbReference type="AlphaFoldDB" id="A0A6I4IJL6"/>
<keyword evidence="2" id="KW-1185">Reference proteome</keyword>
<organism evidence="1 2">
    <name type="scientific">Flavobacterium profundi</name>
    <dbReference type="NCBI Taxonomy" id="1774945"/>
    <lineage>
        <taxon>Bacteria</taxon>
        <taxon>Pseudomonadati</taxon>
        <taxon>Bacteroidota</taxon>
        <taxon>Flavobacteriia</taxon>
        <taxon>Flavobacteriales</taxon>
        <taxon>Flavobacteriaceae</taxon>
        <taxon>Flavobacterium</taxon>
    </lineage>
</organism>
<name>A0A6I4IJL6_9FLAO</name>
<protein>
    <submittedName>
        <fullName evidence="1">Uncharacterized protein</fullName>
    </submittedName>
</protein>
<dbReference type="Proteomes" id="UP000431264">
    <property type="component" value="Unassembled WGS sequence"/>
</dbReference>
<sequence>MNDMHLITENEVYKRESEEKFSLKELITLKLPEPVTYTKEDYDWYMTVALEKVDKVTQDRNLLTSKLILEYRWAIREGYNHQLDTALKNRYDYPRNQNTVKGIQSYIERIKKASDEEMKALEVES</sequence>
<dbReference type="EMBL" id="WQLW01000008">
    <property type="protein sequence ID" value="MVO09774.1"/>
    <property type="molecule type" value="Genomic_DNA"/>
</dbReference>
<evidence type="ECO:0000313" key="2">
    <source>
        <dbReference type="Proteomes" id="UP000431264"/>
    </source>
</evidence>
<dbReference type="OrthoDB" id="1375906at2"/>
<evidence type="ECO:0000313" key="1">
    <source>
        <dbReference type="EMBL" id="MVO09774.1"/>
    </source>
</evidence>
<gene>
    <name evidence="1" type="ORF">GOQ30_11450</name>
</gene>
<proteinExistence type="predicted"/>
<accession>A0A6I4IJL6</accession>
<reference evidence="2" key="1">
    <citation type="submission" date="2019-05" db="EMBL/GenBank/DDBJ databases">
        <title>Flavobacterium profundi sp. nov., isolated from a deep-sea seamount.</title>
        <authorList>
            <person name="Zhang D.-C."/>
        </authorList>
    </citation>
    <scope>NUCLEOTIDE SEQUENCE [LARGE SCALE GENOMIC DNA]</scope>
    <source>
        <strain evidence="2">TP390</strain>
    </source>
</reference>